<keyword evidence="5" id="KW-1185">Reference proteome</keyword>
<protein>
    <submittedName>
        <fullName evidence="4">Uncharacterized protein</fullName>
    </submittedName>
</protein>
<keyword evidence="2" id="KW-1133">Transmembrane helix</keyword>
<organism evidence="4 5">
    <name type="scientific">Qiania dongpingensis</name>
    <dbReference type="NCBI Taxonomy" id="2763669"/>
    <lineage>
        <taxon>Bacteria</taxon>
        <taxon>Bacillati</taxon>
        <taxon>Bacillota</taxon>
        <taxon>Clostridia</taxon>
        <taxon>Lachnospirales</taxon>
        <taxon>Lachnospiraceae</taxon>
        <taxon>Qiania</taxon>
    </lineage>
</organism>
<dbReference type="EMBL" id="CP060634">
    <property type="protein sequence ID" value="QNM05324.1"/>
    <property type="molecule type" value="Genomic_DNA"/>
</dbReference>
<evidence type="ECO:0000256" key="2">
    <source>
        <dbReference type="SAM" id="Phobius"/>
    </source>
</evidence>
<dbReference type="KEGG" id="qdo:H9Q78_12940"/>
<feature type="signal peptide" evidence="3">
    <location>
        <begin position="1"/>
        <end position="26"/>
    </location>
</feature>
<sequence>MDFSHCRAFLMLCALLLFGAAAQVCAADSGLTGYYEDIEPKEDLYLPSGASYEDFKSEAGWFRWLYLNGDESEDPLFFPVEWDQSEYEGALSRGEKVFSVHGEYKPPDPESQAWDETTHDRWDSGEIQIKPGSAIEIIVHIRPEDLVTVYKPSPDMQIQTIWIDRDSPPDFSSLYLAKYDCLIQEESPYDTEWLDFRIIWDEASYVKGLQSGAGSFEVTGIYSEPFYPETWQQELYEAGLIRSEGRTFVVVRVKDPEEQIYENPYSSRFGYMFPHELNVYIRPDTGFNEAFLPALGTLTISAGEAGTIMEFGLEWDRAEYEAGIAGGEDSFTVSGHYGLNPGWSAEDQDRFKDGHIRIAGGTPEPILTVHLLREDLPFTVKMQNRGGELIPTFTFPWPNGAKEVNWSFSFDKETWYQGSLLWSSEYEYNDAYDTGVVYDEDDRMIAVPEEAPVPLYCKLTVTGSAFAGETKIMKVSPDGEGNWTMDEDQSGDHGGGGQGEHDRPGKAETEDSKVSPAPDIPSPPEEEAASESYKERETVPVSISLKDLPAAETAGAVPCWPSGNQAAAEESAEPVAEREAEDETASLREEAADSEDRDNAQIPAKNAGIQPFAGHTLKYIAAAAATVLLILFGISLEIHHKKKP</sequence>
<gene>
    <name evidence="4" type="ORF">H9Q78_12940</name>
</gene>
<proteinExistence type="predicted"/>
<feature type="region of interest" description="Disordered" evidence="1">
    <location>
        <begin position="556"/>
        <end position="604"/>
    </location>
</feature>
<accession>A0A7G9G3E2</accession>
<feature type="transmembrane region" description="Helical" evidence="2">
    <location>
        <begin position="619"/>
        <end position="638"/>
    </location>
</feature>
<keyword evidence="3" id="KW-0732">Signal</keyword>
<feature type="chain" id="PRO_5028882180" evidence="3">
    <location>
        <begin position="27"/>
        <end position="644"/>
    </location>
</feature>
<evidence type="ECO:0000313" key="4">
    <source>
        <dbReference type="EMBL" id="QNM05324.1"/>
    </source>
</evidence>
<reference evidence="4 5" key="1">
    <citation type="submission" date="2020-08" db="EMBL/GenBank/DDBJ databases">
        <authorList>
            <person name="Liu C."/>
            <person name="Sun Q."/>
        </authorList>
    </citation>
    <scope>NUCLEOTIDE SEQUENCE [LARGE SCALE GENOMIC DNA]</scope>
    <source>
        <strain evidence="4 5">NSJ-38</strain>
    </source>
</reference>
<dbReference type="AlphaFoldDB" id="A0A7G9G3E2"/>
<keyword evidence="2" id="KW-0812">Transmembrane</keyword>
<feature type="region of interest" description="Disordered" evidence="1">
    <location>
        <begin position="475"/>
        <end position="538"/>
    </location>
</feature>
<keyword evidence="2" id="KW-0472">Membrane</keyword>
<evidence type="ECO:0000256" key="1">
    <source>
        <dbReference type="SAM" id="MobiDB-lite"/>
    </source>
</evidence>
<feature type="compositionally biased region" description="Basic and acidic residues" evidence="1">
    <location>
        <begin position="499"/>
        <end position="513"/>
    </location>
</feature>
<dbReference type="Proteomes" id="UP000515823">
    <property type="component" value="Chromosome"/>
</dbReference>
<dbReference type="RefSeq" id="WP_249302236.1">
    <property type="nucleotide sequence ID" value="NZ_CP060634.1"/>
</dbReference>
<name>A0A7G9G3E2_9FIRM</name>
<evidence type="ECO:0000313" key="5">
    <source>
        <dbReference type="Proteomes" id="UP000515823"/>
    </source>
</evidence>
<evidence type="ECO:0000256" key="3">
    <source>
        <dbReference type="SAM" id="SignalP"/>
    </source>
</evidence>